<gene>
    <name evidence="1" type="ORF">NQ318_019212</name>
</gene>
<name>A0AAV8YXD4_9CUCU</name>
<organism evidence="1 2">
    <name type="scientific">Aromia moschata</name>
    <dbReference type="NCBI Taxonomy" id="1265417"/>
    <lineage>
        <taxon>Eukaryota</taxon>
        <taxon>Metazoa</taxon>
        <taxon>Ecdysozoa</taxon>
        <taxon>Arthropoda</taxon>
        <taxon>Hexapoda</taxon>
        <taxon>Insecta</taxon>
        <taxon>Pterygota</taxon>
        <taxon>Neoptera</taxon>
        <taxon>Endopterygota</taxon>
        <taxon>Coleoptera</taxon>
        <taxon>Polyphaga</taxon>
        <taxon>Cucujiformia</taxon>
        <taxon>Chrysomeloidea</taxon>
        <taxon>Cerambycidae</taxon>
        <taxon>Cerambycinae</taxon>
        <taxon>Callichromatini</taxon>
        <taxon>Aromia</taxon>
    </lineage>
</organism>
<dbReference type="Proteomes" id="UP001162162">
    <property type="component" value="Unassembled WGS sequence"/>
</dbReference>
<protein>
    <submittedName>
        <fullName evidence="1">Uncharacterized protein</fullName>
    </submittedName>
</protein>
<dbReference type="GO" id="GO:0003676">
    <property type="term" value="F:nucleic acid binding"/>
    <property type="evidence" value="ECO:0007669"/>
    <property type="project" value="InterPro"/>
</dbReference>
<proteinExistence type="predicted"/>
<dbReference type="EMBL" id="JAPWTK010000029">
    <property type="protein sequence ID" value="KAJ8956494.1"/>
    <property type="molecule type" value="Genomic_DNA"/>
</dbReference>
<comment type="caution">
    <text evidence="1">The sequence shown here is derived from an EMBL/GenBank/DDBJ whole genome shotgun (WGS) entry which is preliminary data.</text>
</comment>
<evidence type="ECO:0000313" key="2">
    <source>
        <dbReference type="Proteomes" id="UP001162162"/>
    </source>
</evidence>
<reference evidence="1" key="1">
    <citation type="journal article" date="2023" name="Insect Mol. Biol.">
        <title>Genome sequencing provides insights into the evolution of gene families encoding plant cell wall-degrading enzymes in longhorned beetles.</title>
        <authorList>
            <person name="Shin N.R."/>
            <person name="Okamura Y."/>
            <person name="Kirsch R."/>
            <person name="Pauchet Y."/>
        </authorList>
    </citation>
    <scope>NUCLEOTIDE SEQUENCE</scope>
    <source>
        <strain evidence="1">AMC_N1</strain>
    </source>
</reference>
<keyword evidence="2" id="KW-1185">Reference proteome</keyword>
<evidence type="ECO:0000313" key="1">
    <source>
        <dbReference type="EMBL" id="KAJ8956494.1"/>
    </source>
</evidence>
<dbReference type="Gene3D" id="3.30.420.10">
    <property type="entry name" value="Ribonuclease H-like superfamily/Ribonuclease H"/>
    <property type="match status" value="2"/>
</dbReference>
<sequence>MLQCHLFGGLLNEFFNKIVSAVARLELRLRQFLEQARVHMLPKPARFPDLSSIEHIWDVIDTRPGSFIPQPSTNLNDLRLHTQDAWNDILQGDIDHFIQCTRRLRIQKSGRYCKKLQYLQIHEFMNGLHSEHVHPHKHTLNYVRPAFAADWKLHIGNASSHTCFVVSSYLIKNGFNDSPSRRSPDLPLPDFFLFTKPRTALKGRCHGTLDAVKAATTRTLPVSGASLGGSSGLKLANFGRQSGVGKISIEHHVTHDVMGPKT</sequence>
<dbReference type="InterPro" id="IPR036397">
    <property type="entry name" value="RNaseH_sf"/>
</dbReference>
<accession>A0AAV8YXD4</accession>
<dbReference type="AlphaFoldDB" id="A0AAV8YXD4"/>